<keyword evidence="5" id="KW-1185">Reference proteome</keyword>
<comment type="similarity">
    <text evidence="1">Belongs to the peptidase S12 family.</text>
</comment>
<dbReference type="InterPro" id="IPR021860">
    <property type="entry name" value="Peptidase_S12_Pab87-rel_C"/>
</dbReference>
<dbReference type="InterPro" id="IPR001466">
    <property type="entry name" value="Beta-lactam-related"/>
</dbReference>
<gene>
    <name evidence="4" type="ORF">EDB81DRAFT_860214</name>
</gene>
<evidence type="ECO:0000259" key="2">
    <source>
        <dbReference type="Pfam" id="PF00144"/>
    </source>
</evidence>
<dbReference type="Pfam" id="PF00144">
    <property type="entry name" value="Beta-lactamase"/>
    <property type="match status" value="2"/>
</dbReference>
<dbReference type="OrthoDB" id="5946976at2759"/>
<sequence length="503" mass="55438">MLAFSRPGHSGPPAPMKLRPRLVNALKSKRAAIEEICKVSGVAGVSIAVIDQGKTILQDNFGYCDLENREPVTSDTIFPIASMTKSFTGVCINRLRHEGKLSLDDLIVKHIPEAKSQDHVVATITTIADLLRHRTGLQGANNIWLGAQGELLFNRDNILEPLNMTRTIMKNDEVMLEHLSLAYGTLDNRVPYQVPVPGSSASRVMGAAGGLLSTANDLAKYYKALMGSWQTQAKLGEDDAGTRHKPSMFGQVPWLFTPLQIMEMPALREKSYAARWARSQLPTTVGDIGINAGLLEQMPLLAAGINSRLALWHQGSLVGATSFVMMLPETESAVVVLTNTMAINDAADWIGQLLVETLLDAPVRNDYVAMASLSADSALKRYEELAHKVEEGRESKGIGRDLNDYIGSYVGFGGIFRIEVVDSDKGLAILFQGRASQMYQLGHHHEDTFTWFMTWNEQIKNARFIVTDPAFYFISFQTEQGKVAALNWVHDASIPEGEFFMKV</sequence>
<dbReference type="Proteomes" id="UP000738349">
    <property type="component" value="Unassembled WGS sequence"/>
</dbReference>
<dbReference type="InterPro" id="IPR012338">
    <property type="entry name" value="Beta-lactam/transpept-like"/>
</dbReference>
<dbReference type="PANTHER" id="PTHR46825">
    <property type="entry name" value="D-ALANYL-D-ALANINE-CARBOXYPEPTIDASE/ENDOPEPTIDASE AMPH"/>
    <property type="match status" value="1"/>
</dbReference>
<dbReference type="AlphaFoldDB" id="A0A9P9DYB8"/>
<dbReference type="Gene3D" id="3.40.710.10">
    <property type="entry name" value="DD-peptidase/beta-lactamase superfamily"/>
    <property type="match status" value="2"/>
</dbReference>
<evidence type="ECO:0000256" key="1">
    <source>
        <dbReference type="ARBA" id="ARBA00038215"/>
    </source>
</evidence>
<dbReference type="SUPFAM" id="SSF56601">
    <property type="entry name" value="beta-lactamase/transpeptidase-like"/>
    <property type="match status" value="1"/>
</dbReference>
<evidence type="ECO:0000313" key="4">
    <source>
        <dbReference type="EMBL" id="KAH7127289.1"/>
    </source>
</evidence>
<evidence type="ECO:0000259" key="3">
    <source>
        <dbReference type="Pfam" id="PF11954"/>
    </source>
</evidence>
<evidence type="ECO:0000313" key="5">
    <source>
        <dbReference type="Proteomes" id="UP000738349"/>
    </source>
</evidence>
<feature type="domain" description="Beta-lactamase-related" evidence="2">
    <location>
        <begin position="38"/>
        <end position="139"/>
    </location>
</feature>
<dbReference type="EMBL" id="JAGMUV010000019">
    <property type="protein sequence ID" value="KAH7127289.1"/>
    <property type="molecule type" value="Genomic_DNA"/>
</dbReference>
<feature type="domain" description="Beta-lactamase-related" evidence="2">
    <location>
        <begin position="155"/>
        <end position="343"/>
    </location>
</feature>
<proteinExistence type="inferred from homology"/>
<feature type="domain" description="Peptidase S12 Pab87-related C-terminal" evidence="3">
    <location>
        <begin position="401"/>
        <end position="491"/>
    </location>
</feature>
<organism evidence="4 5">
    <name type="scientific">Dactylonectria macrodidyma</name>
    <dbReference type="NCBI Taxonomy" id="307937"/>
    <lineage>
        <taxon>Eukaryota</taxon>
        <taxon>Fungi</taxon>
        <taxon>Dikarya</taxon>
        <taxon>Ascomycota</taxon>
        <taxon>Pezizomycotina</taxon>
        <taxon>Sordariomycetes</taxon>
        <taxon>Hypocreomycetidae</taxon>
        <taxon>Hypocreales</taxon>
        <taxon>Nectriaceae</taxon>
        <taxon>Dactylonectria</taxon>
    </lineage>
</organism>
<dbReference type="Pfam" id="PF11954">
    <property type="entry name" value="DUF3471"/>
    <property type="match status" value="1"/>
</dbReference>
<dbReference type="PANTHER" id="PTHR46825:SF9">
    <property type="entry name" value="BETA-LACTAMASE-RELATED DOMAIN-CONTAINING PROTEIN"/>
    <property type="match status" value="1"/>
</dbReference>
<dbReference type="InterPro" id="IPR050491">
    <property type="entry name" value="AmpC-like"/>
</dbReference>
<name>A0A9P9DYB8_9HYPO</name>
<reference evidence="4" key="1">
    <citation type="journal article" date="2021" name="Nat. Commun.">
        <title>Genetic determinants of endophytism in the Arabidopsis root mycobiome.</title>
        <authorList>
            <person name="Mesny F."/>
            <person name="Miyauchi S."/>
            <person name="Thiergart T."/>
            <person name="Pickel B."/>
            <person name="Atanasova L."/>
            <person name="Karlsson M."/>
            <person name="Huettel B."/>
            <person name="Barry K.W."/>
            <person name="Haridas S."/>
            <person name="Chen C."/>
            <person name="Bauer D."/>
            <person name="Andreopoulos W."/>
            <person name="Pangilinan J."/>
            <person name="LaButti K."/>
            <person name="Riley R."/>
            <person name="Lipzen A."/>
            <person name="Clum A."/>
            <person name="Drula E."/>
            <person name="Henrissat B."/>
            <person name="Kohler A."/>
            <person name="Grigoriev I.V."/>
            <person name="Martin F.M."/>
            <person name="Hacquard S."/>
        </authorList>
    </citation>
    <scope>NUCLEOTIDE SEQUENCE</scope>
    <source>
        <strain evidence="4">MPI-CAGE-AT-0147</strain>
    </source>
</reference>
<comment type="caution">
    <text evidence="4">The sequence shown here is derived from an EMBL/GenBank/DDBJ whole genome shotgun (WGS) entry which is preliminary data.</text>
</comment>
<accession>A0A9P9DYB8</accession>
<protein>
    <submittedName>
        <fullName evidence="4">Beta-lactamase/transpeptidase-like protein</fullName>
    </submittedName>
</protein>